<gene>
    <name evidence="1" type="ORF">J2S74_000963</name>
</gene>
<evidence type="ECO:0000313" key="2">
    <source>
        <dbReference type="Proteomes" id="UP001230005"/>
    </source>
</evidence>
<accession>A0ABT9ZQS4</accession>
<name>A0ABT9ZQS4_9BACI</name>
<sequence>MGTKISFKSLSINQVSSSSGVFSGRNKHIGWKSSSKLNEGFGKIDGQDNIVENNYNITFDPDYIDVYQPQRKKE</sequence>
<dbReference type="RefSeq" id="WP_307322454.1">
    <property type="nucleotide sequence ID" value="NZ_JAUSUG010000003.1"/>
</dbReference>
<proteinExistence type="predicted"/>
<dbReference type="Proteomes" id="UP001230005">
    <property type="component" value="Unassembled WGS sequence"/>
</dbReference>
<comment type="caution">
    <text evidence="1">The sequence shown here is derived from an EMBL/GenBank/DDBJ whole genome shotgun (WGS) entry which is preliminary data.</text>
</comment>
<organism evidence="1 2">
    <name type="scientific">Evansella vedderi</name>
    <dbReference type="NCBI Taxonomy" id="38282"/>
    <lineage>
        <taxon>Bacteria</taxon>
        <taxon>Bacillati</taxon>
        <taxon>Bacillota</taxon>
        <taxon>Bacilli</taxon>
        <taxon>Bacillales</taxon>
        <taxon>Bacillaceae</taxon>
        <taxon>Evansella</taxon>
    </lineage>
</organism>
<keyword evidence="2" id="KW-1185">Reference proteome</keyword>
<reference evidence="1 2" key="1">
    <citation type="submission" date="2023-07" db="EMBL/GenBank/DDBJ databases">
        <title>Genomic Encyclopedia of Type Strains, Phase IV (KMG-IV): sequencing the most valuable type-strain genomes for metagenomic binning, comparative biology and taxonomic classification.</title>
        <authorList>
            <person name="Goeker M."/>
        </authorList>
    </citation>
    <scope>NUCLEOTIDE SEQUENCE [LARGE SCALE GENOMIC DNA]</scope>
    <source>
        <strain evidence="1 2">DSM 9768</strain>
    </source>
</reference>
<dbReference type="EMBL" id="JAUSUG010000003">
    <property type="protein sequence ID" value="MDQ0253591.1"/>
    <property type="molecule type" value="Genomic_DNA"/>
</dbReference>
<evidence type="ECO:0000313" key="1">
    <source>
        <dbReference type="EMBL" id="MDQ0253591.1"/>
    </source>
</evidence>
<protein>
    <submittedName>
        <fullName evidence="1">DUF917 family protein</fullName>
    </submittedName>
</protein>